<reference evidence="2 3" key="1">
    <citation type="submission" date="2015-12" db="EMBL/GenBank/DDBJ databases">
        <title>Diversity of Burkholderia near neighbor genomes.</title>
        <authorList>
            <person name="Sahl J."/>
            <person name="Wagner D."/>
            <person name="Keim P."/>
        </authorList>
    </citation>
    <scope>NUCLEOTIDE SEQUENCE [LARGE SCALE GENOMIC DNA]</scope>
    <source>
        <strain evidence="2 3">BDU6</strain>
    </source>
</reference>
<gene>
    <name evidence="2" type="ORF">WS70_08820</name>
</gene>
<name>A0A1B4FE44_9BURK</name>
<organism evidence="2 3">
    <name type="scientific">Burkholderia mayonis</name>
    <dbReference type="NCBI Taxonomy" id="1385591"/>
    <lineage>
        <taxon>Bacteria</taxon>
        <taxon>Pseudomonadati</taxon>
        <taxon>Pseudomonadota</taxon>
        <taxon>Betaproteobacteria</taxon>
        <taxon>Burkholderiales</taxon>
        <taxon>Burkholderiaceae</taxon>
        <taxon>Burkholderia</taxon>
        <taxon>pseudomallei group</taxon>
    </lineage>
</organism>
<protein>
    <submittedName>
        <fullName evidence="2">Uncharacterized protein</fullName>
    </submittedName>
</protein>
<dbReference type="EMBL" id="CP013386">
    <property type="protein sequence ID" value="AOJ01917.1"/>
    <property type="molecule type" value="Genomic_DNA"/>
</dbReference>
<feature type="chain" id="PRO_5015343274" evidence="1">
    <location>
        <begin position="32"/>
        <end position="107"/>
    </location>
</feature>
<dbReference type="RefSeq" id="WP_059471613.1">
    <property type="nucleotide sequence ID" value="NZ_CP013386.1"/>
</dbReference>
<evidence type="ECO:0000313" key="3">
    <source>
        <dbReference type="Proteomes" id="UP000062519"/>
    </source>
</evidence>
<feature type="signal peptide" evidence="1">
    <location>
        <begin position="1"/>
        <end position="31"/>
    </location>
</feature>
<accession>A0A1B4FE44</accession>
<proteinExistence type="predicted"/>
<dbReference type="Proteomes" id="UP000062519">
    <property type="component" value="Chromosome 1"/>
</dbReference>
<keyword evidence="3" id="KW-1185">Reference proteome</keyword>
<keyword evidence="1" id="KW-0732">Signal</keyword>
<sequence length="107" mass="11228">MTIVTRNACRLIRLAVVAGFASLAAAPAVHAAKVSQEGRCSIKENAPADPCKADRGRSATGVVPGKSHDACTAAKKLARENLEALVSNKTCMKYTNCSKPCKVIESQ</sequence>
<dbReference type="KEGG" id="buu:WS70_08820"/>
<dbReference type="AlphaFoldDB" id="A0A1B4FE44"/>
<evidence type="ECO:0000256" key="1">
    <source>
        <dbReference type="SAM" id="SignalP"/>
    </source>
</evidence>
<evidence type="ECO:0000313" key="2">
    <source>
        <dbReference type="EMBL" id="AOJ01917.1"/>
    </source>
</evidence>